<protein>
    <submittedName>
        <fullName evidence="1">Uncharacterized protein</fullName>
    </submittedName>
</protein>
<name>A0ACC2TWY9_9FUNG</name>
<gene>
    <name evidence="1" type="ORF">DSO57_1001218</name>
</gene>
<accession>A0ACC2TWY9</accession>
<organism evidence="1 2">
    <name type="scientific">Entomophthora muscae</name>
    <dbReference type="NCBI Taxonomy" id="34485"/>
    <lineage>
        <taxon>Eukaryota</taxon>
        <taxon>Fungi</taxon>
        <taxon>Fungi incertae sedis</taxon>
        <taxon>Zoopagomycota</taxon>
        <taxon>Entomophthoromycotina</taxon>
        <taxon>Entomophthoromycetes</taxon>
        <taxon>Entomophthorales</taxon>
        <taxon>Entomophthoraceae</taxon>
        <taxon>Entomophthora</taxon>
    </lineage>
</organism>
<comment type="caution">
    <text evidence="1">The sequence shown here is derived from an EMBL/GenBank/DDBJ whole genome shotgun (WGS) entry which is preliminary data.</text>
</comment>
<evidence type="ECO:0000313" key="2">
    <source>
        <dbReference type="Proteomes" id="UP001165960"/>
    </source>
</evidence>
<evidence type="ECO:0000313" key="1">
    <source>
        <dbReference type="EMBL" id="KAJ9079005.1"/>
    </source>
</evidence>
<sequence>MSGSAIDIPAGLDYLKPDMLDKECLSMKSIFITIALATFGAVPVPTDQYGDLNPGRGCHVCGIVISDPSTSQPDDANKYVKAEDSVGSQASVPATETKQALIKTSTGTAIDAAAESAGVPPSNYDASAGVAASPGAGEGQASNNGSQQEKQY</sequence>
<dbReference type="EMBL" id="QTSX02002132">
    <property type="protein sequence ID" value="KAJ9079005.1"/>
    <property type="molecule type" value="Genomic_DNA"/>
</dbReference>
<keyword evidence="2" id="KW-1185">Reference proteome</keyword>
<proteinExistence type="predicted"/>
<reference evidence="1" key="1">
    <citation type="submission" date="2022-04" db="EMBL/GenBank/DDBJ databases">
        <title>Genome of the entomopathogenic fungus Entomophthora muscae.</title>
        <authorList>
            <person name="Elya C."/>
            <person name="Lovett B.R."/>
            <person name="Lee E."/>
            <person name="Macias A.M."/>
            <person name="Hajek A.E."/>
            <person name="De Bivort B.L."/>
            <person name="Kasson M.T."/>
            <person name="De Fine Licht H.H."/>
            <person name="Stajich J.E."/>
        </authorList>
    </citation>
    <scope>NUCLEOTIDE SEQUENCE</scope>
    <source>
        <strain evidence="1">Berkeley</strain>
    </source>
</reference>
<dbReference type="Proteomes" id="UP001165960">
    <property type="component" value="Unassembled WGS sequence"/>
</dbReference>